<protein>
    <submittedName>
        <fullName evidence="2">Uncharacterized protein</fullName>
    </submittedName>
</protein>
<dbReference type="InParanoid" id="A0A1B6Q814"/>
<sequence>MAFLFPTEARGKKGKEAARERRAAPPRGHPPPGSPIRAPPPTPPPPPPQAMVGPYGAAGRGGDHGRQPRDRLPRLPASSRYMASTLCSPSATPPRARTRPGGSWRRLPMTLSSAWSHGSSTWRTWRPSRPGRWKPTAASMSLFHICRFQHHKRLLPYSEGGYPILDVRTSCKTSCSSSKIVLCLRHHIRTSDSSESSSSGPALPCTA</sequence>
<feature type="compositionally biased region" description="Low complexity" evidence="1">
    <location>
        <begin position="88"/>
        <end position="103"/>
    </location>
</feature>
<feature type="region of interest" description="Disordered" evidence="1">
    <location>
        <begin position="1"/>
        <end position="105"/>
    </location>
</feature>
<evidence type="ECO:0000313" key="3">
    <source>
        <dbReference type="Proteomes" id="UP000000768"/>
    </source>
</evidence>
<feature type="compositionally biased region" description="Basic and acidic residues" evidence="1">
    <location>
        <begin position="9"/>
        <end position="23"/>
    </location>
</feature>
<dbReference type="EMBL" id="CM000762">
    <property type="protein sequence ID" value="KXG34050.1"/>
    <property type="molecule type" value="Genomic_DNA"/>
</dbReference>
<evidence type="ECO:0000313" key="2">
    <source>
        <dbReference type="EMBL" id="KXG34050.1"/>
    </source>
</evidence>
<name>A0A1B6Q814_SORBI</name>
<dbReference type="Gramene" id="KXG34050">
    <property type="protein sequence ID" value="KXG34050"/>
    <property type="gene ID" value="SORBI_3003G413300"/>
</dbReference>
<dbReference type="ExpressionAtlas" id="A0A1B6Q814">
    <property type="expression patterns" value="baseline"/>
</dbReference>
<evidence type="ECO:0000256" key="1">
    <source>
        <dbReference type="SAM" id="MobiDB-lite"/>
    </source>
</evidence>
<feature type="compositionally biased region" description="Pro residues" evidence="1">
    <location>
        <begin position="27"/>
        <end position="49"/>
    </location>
</feature>
<keyword evidence="3" id="KW-1185">Reference proteome</keyword>
<feature type="compositionally biased region" description="Basic and acidic residues" evidence="1">
    <location>
        <begin position="61"/>
        <end position="73"/>
    </location>
</feature>
<proteinExistence type="predicted"/>
<reference evidence="2 3" key="1">
    <citation type="journal article" date="2009" name="Nature">
        <title>The Sorghum bicolor genome and the diversification of grasses.</title>
        <authorList>
            <person name="Paterson A.H."/>
            <person name="Bowers J.E."/>
            <person name="Bruggmann R."/>
            <person name="Dubchak I."/>
            <person name="Grimwood J."/>
            <person name="Gundlach H."/>
            <person name="Haberer G."/>
            <person name="Hellsten U."/>
            <person name="Mitros T."/>
            <person name="Poliakov A."/>
            <person name="Schmutz J."/>
            <person name="Spannagl M."/>
            <person name="Tang H."/>
            <person name="Wang X."/>
            <person name="Wicker T."/>
            <person name="Bharti A.K."/>
            <person name="Chapman J."/>
            <person name="Feltus F.A."/>
            <person name="Gowik U."/>
            <person name="Grigoriev I.V."/>
            <person name="Lyons E."/>
            <person name="Maher C.A."/>
            <person name="Martis M."/>
            <person name="Narechania A."/>
            <person name="Otillar R.P."/>
            <person name="Penning B.W."/>
            <person name="Salamov A.A."/>
            <person name="Wang Y."/>
            <person name="Zhang L."/>
            <person name="Carpita N.C."/>
            <person name="Freeling M."/>
            <person name="Gingle A.R."/>
            <person name="Hash C.T."/>
            <person name="Keller B."/>
            <person name="Klein P."/>
            <person name="Kresovich S."/>
            <person name="McCann M.C."/>
            <person name="Ming R."/>
            <person name="Peterson D.G."/>
            <person name="Mehboob-ur-Rahman"/>
            <person name="Ware D."/>
            <person name="Westhoff P."/>
            <person name="Mayer K.F."/>
            <person name="Messing J."/>
            <person name="Rokhsar D.S."/>
        </authorList>
    </citation>
    <scope>NUCLEOTIDE SEQUENCE [LARGE SCALE GENOMIC DNA]</scope>
    <source>
        <strain evidence="3">cv. BTx623</strain>
    </source>
</reference>
<gene>
    <name evidence="2" type="ORF">SORBI_3003G413300</name>
</gene>
<dbReference type="AlphaFoldDB" id="A0A1B6Q814"/>
<reference evidence="3" key="2">
    <citation type="journal article" date="2018" name="Plant J.">
        <title>The Sorghum bicolor reference genome: improved assembly, gene annotations, a transcriptome atlas, and signatures of genome organization.</title>
        <authorList>
            <person name="McCormick R.F."/>
            <person name="Truong S.K."/>
            <person name="Sreedasyam A."/>
            <person name="Jenkins J."/>
            <person name="Shu S."/>
            <person name="Sims D."/>
            <person name="Kennedy M."/>
            <person name="Amirebrahimi M."/>
            <person name="Weers B.D."/>
            <person name="McKinley B."/>
            <person name="Mattison A."/>
            <person name="Morishige D.T."/>
            <person name="Grimwood J."/>
            <person name="Schmutz J."/>
            <person name="Mullet J.E."/>
        </authorList>
    </citation>
    <scope>NUCLEOTIDE SEQUENCE [LARGE SCALE GENOMIC DNA]</scope>
    <source>
        <strain evidence="3">cv. BTx623</strain>
    </source>
</reference>
<organism evidence="2 3">
    <name type="scientific">Sorghum bicolor</name>
    <name type="common">Sorghum</name>
    <name type="synonym">Sorghum vulgare</name>
    <dbReference type="NCBI Taxonomy" id="4558"/>
    <lineage>
        <taxon>Eukaryota</taxon>
        <taxon>Viridiplantae</taxon>
        <taxon>Streptophyta</taxon>
        <taxon>Embryophyta</taxon>
        <taxon>Tracheophyta</taxon>
        <taxon>Spermatophyta</taxon>
        <taxon>Magnoliopsida</taxon>
        <taxon>Liliopsida</taxon>
        <taxon>Poales</taxon>
        <taxon>Poaceae</taxon>
        <taxon>PACMAD clade</taxon>
        <taxon>Panicoideae</taxon>
        <taxon>Andropogonodae</taxon>
        <taxon>Andropogoneae</taxon>
        <taxon>Sorghinae</taxon>
        <taxon>Sorghum</taxon>
    </lineage>
</organism>
<accession>A0A1B6Q814</accession>
<dbReference type="Proteomes" id="UP000000768">
    <property type="component" value="Chromosome 3"/>
</dbReference>